<dbReference type="GO" id="GO:0006281">
    <property type="term" value="P:DNA repair"/>
    <property type="evidence" value="ECO:0007669"/>
    <property type="project" value="TreeGrafter"/>
</dbReference>
<dbReference type="AlphaFoldDB" id="A0A0G0E4C3"/>
<dbReference type="Proteomes" id="UP000034581">
    <property type="component" value="Unassembled WGS sequence"/>
</dbReference>
<comment type="caution">
    <text evidence="1">The sequence shown here is derived from an EMBL/GenBank/DDBJ whole genome shotgun (WGS) entry which is preliminary data.</text>
</comment>
<dbReference type="SFLD" id="SFLDG01129">
    <property type="entry name" value="C1.5:_HAD__Beta-PGM__Phosphata"/>
    <property type="match status" value="1"/>
</dbReference>
<dbReference type="PRINTS" id="PR00413">
    <property type="entry name" value="HADHALOGNASE"/>
</dbReference>
<sequence length="214" mass="24349">MKIQHKYQYVLFDWDGCLADTLSIWMEAYLHFYHEYGVTVTEADVMSKSWGNWEKGPLNLGVKDNIGFINKISKRVIDRRLEVKLHEGVKPVLNKLFESGKKMAIVSSSMRIQVVDPLKKLGLEKFFPIVLSAEDVVNYKPHPEVVEKAMSRLGATNSETIIIGDSGSDVKAGKAAYIKTAIFYPEINHRFYSKEDLKALNPDYFILNFADILG</sequence>
<dbReference type="STRING" id="1618350.UR67_C0001G0099"/>
<evidence type="ECO:0000313" key="2">
    <source>
        <dbReference type="Proteomes" id="UP000034581"/>
    </source>
</evidence>
<dbReference type="Pfam" id="PF13419">
    <property type="entry name" value="HAD_2"/>
    <property type="match status" value="1"/>
</dbReference>
<dbReference type="InterPro" id="IPR023214">
    <property type="entry name" value="HAD_sf"/>
</dbReference>
<gene>
    <name evidence="1" type="ORF">UR67_C0001G0099</name>
</gene>
<reference evidence="1 2" key="1">
    <citation type="journal article" date="2015" name="Nature">
        <title>rRNA introns, odd ribosomes, and small enigmatic genomes across a large radiation of phyla.</title>
        <authorList>
            <person name="Brown C.T."/>
            <person name="Hug L.A."/>
            <person name="Thomas B.C."/>
            <person name="Sharon I."/>
            <person name="Castelle C.J."/>
            <person name="Singh A."/>
            <person name="Wilkins M.J."/>
            <person name="Williams K.H."/>
            <person name="Banfield J.F."/>
        </authorList>
    </citation>
    <scope>NUCLEOTIDE SEQUENCE [LARGE SCALE GENOMIC DNA]</scope>
</reference>
<evidence type="ECO:0000313" key="1">
    <source>
        <dbReference type="EMBL" id="KKP70190.1"/>
    </source>
</evidence>
<dbReference type="InterPro" id="IPR023198">
    <property type="entry name" value="PGP-like_dom2"/>
</dbReference>
<dbReference type="Gene3D" id="3.40.50.1000">
    <property type="entry name" value="HAD superfamily/HAD-like"/>
    <property type="match status" value="1"/>
</dbReference>
<proteinExistence type="predicted"/>
<dbReference type="EMBL" id="LBQB01000001">
    <property type="protein sequence ID" value="KKP70190.1"/>
    <property type="molecule type" value="Genomic_DNA"/>
</dbReference>
<protein>
    <submittedName>
        <fullName evidence="1">Pyrophosphatase PpaX</fullName>
    </submittedName>
</protein>
<dbReference type="Gene3D" id="1.10.150.240">
    <property type="entry name" value="Putative phosphatase, domain 2"/>
    <property type="match status" value="1"/>
</dbReference>
<dbReference type="InterPro" id="IPR050155">
    <property type="entry name" value="HAD-like_hydrolase_sf"/>
</dbReference>
<dbReference type="InterPro" id="IPR006439">
    <property type="entry name" value="HAD-SF_hydro_IA"/>
</dbReference>
<dbReference type="GO" id="GO:0008967">
    <property type="term" value="F:phosphoglycolate phosphatase activity"/>
    <property type="evidence" value="ECO:0007669"/>
    <property type="project" value="TreeGrafter"/>
</dbReference>
<dbReference type="PANTHER" id="PTHR43434:SF1">
    <property type="entry name" value="PHOSPHOGLYCOLATE PHOSPHATASE"/>
    <property type="match status" value="1"/>
</dbReference>
<name>A0A0G0E4C3_UNCC3</name>
<dbReference type="SFLD" id="SFLDS00003">
    <property type="entry name" value="Haloacid_Dehalogenase"/>
    <property type="match status" value="1"/>
</dbReference>
<organism evidence="1 2">
    <name type="scientific">candidate division CPR3 bacterium GW2011_GWF2_35_18</name>
    <dbReference type="NCBI Taxonomy" id="1618350"/>
    <lineage>
        <taxon>Bacteria</taxon>
        <taxon>Bacteria division CPR3</taxon>
    </lineage>
</organism>
<dbReference type="InterPro" id="IPR041492">
    <property type="entry name" value="HAD_2"/>
</dbReference>
<dbReference type="NCBIfam" id="TIGR01549">
    <property type="entry name" value="HAD-SF-IA-v1"/>
    <property type="match status" value="1"/>
</dbReference>
<dbReference type="SUPFAM" id="SSF56784">
    <property type="entry name" value="HAD-like"/>
    <property type="match status" value="1"/>
</dbReference>
<dbReference type="PANTHER" id="PTHR43434">
    <property type="entry name" value="PHOSPHOGLYCOLATE PHOSPHATASE"/>
    <property type="match status" value="1"/>
</dbReference>
<dbReference type="NCBIfam" id="TIGR01509">
    <property type="entry name" value="HAD-SF-IA-v3"/>
    <property type="match status" value="1"/>
</dbReference>
<accession>A0A0G0E4C3</accession>
<dbReference type="InterPro" id="IPR036412">
    <property type="entry name" value="HAD-like_sf"/>
</dbReference>